<reference evidence="3 4" key="1">
    <citation type="submission" date="2018-04" db="EMBL/GenBank/DDBJ databases">
        <title>Novel Campyloabacter and Helicobacter Species and Strains.</title>
        <authorList>
            <person name="Mannion A.J."/>
            <person name="Shen Z."/>
            <person name="Fox J.G."/>
        </authorList>
    </citation>
    <scope>NUCLEOTIDE SEQUENCE [LARGE SCALE GENOMIC DNA]</scope>
    <source>
        <strain evidence="3 4">MIT 04-9366</strain>
    </source>
</reference>
<proteinExistence type="predicted"/>
<keyword evidence="4" id="KW-1185">Reference proteome</keyword>
<dbReference type="Pfam" id="PF00675">
    <property type="entry name" value="Peptidase_M16"/>
    <property type="match status" value="1"/>
</dbReference>
<dbReference type="SUPFAM" id="SSF63411">
    <property type="entry name" value="LuxS/MPP-like metallohydrolase"/>
    <property type="match status" value="2"/>
</dbReference>
<dbReference type="Proteomes" id="UP000257045">
    <property type="component" value="Unassembled WGS sequence"/>
</dbReference>
<dbReference type="Gene3D" id="3.30.830.10">
    <property type="entry name" value="Metalloenzyme, LuxS/M16 peptidase-like"/>
    <property type="match status" value="2"/>
</dbReference>
<evidence type="ECO:0000313" key="4">
    <source>
        <dbReference type="Proteomes" id="UP000257045"/>
    </source>
</evidence>
<dbReference type="InterPro" id="IPR011765">
    <property type="entry name" value="Pept_M16_N"/>
</dbReference>
<sequence>MKKLFSTLLFLGGIMLGANFKTISISGVEVPLIYEQSSIIPTGAIQLIFANSGSAYNGETQGLSYLSSLILNEGTKDLGSVGFAQLLEEKAISLHISSSQEFLEFDLSFLKEQEENSINLLSLLLDSPNFTNDALQKVKDRAMASLLAKESDFDYLASSGLSQILFKNTPLQYPQRGTLSSIQSINLEQIQTFLKNALTLSHLYIVIGGDLDIDSTLTKLTPLLQKLPIGSPKTTQTYQANSTPQTKTQYKQTQQAYIYFGAPFHLKDYQEQSHKVKVMSFILGASGFGSRMMEEIRVKNGLAYSAYLRINLTNLANYASGHLQTKVANQNQSIELVKKVVSDFVKNGVTQEELDSAKKFLLGSEPLRNETLSQRLSTAFANFYRGLSLDYNKQELEKIQNLTLEDLNTFIKSHKEILEMSFSIVTQ</sequence>
<dbReference type="AlphaFoldDB" id="A0A3D8J1L3"/>
<gene>
    <name evidence="3" type="ORF">CQA58_03130</name>
</gene>
<dbReference type="GO" id="GO:0046872">
    <property type="term" value="F:metal ion binding"/>
    <property type="evidence" value="ECO:0007669"/>
    <property type="project" value="InterPro"/>
</dbReference>
<accession>A0A3D8J1L3</accession>
<dbReference type="EMBL" id="NXLV01000004">
    <property type="protein sequence ID" value="RDU71120.1"/>
    <property type="molecule type" value="Genomic_DNA"/>
</dbReference>
<evidence type="ECO:0000259" key="2">
    <source>
        <dbReference type="Pfam" id="PF05193"/>
    </source>
</evidence>
<dbReference type="InterPro" id="IPR050361">
    <property type="entry name" value="MPP/UQCRC_Complex"/>
</dbReference>
<feature type="domain" description="Peptidase M16 N-terminal" evidence="1">
    <location>
        <begin position="49"/>
        <end position="176"/>
    </location>
</feature>
<dbReference type="InterPro" id="IPR011249">
    <property type="entry name" value="Metalloenz_LuxS/M16"/>
</dbReference>
<protein>
    <submittedName>
        <fullName evidence="3">Peptidase M16</fullName>
    </submittedName>
</protein>
<evidence type="ECO:0000259" key="1">
    <source>
        <dbReference type="Pfam" id="PF00675"/>
    </source>
</evidence>
<dbReference type="Pfam" id="PF05193">
    <property type="entry name" value="Peptidase_M16_C"/>
    <property type="match status" value="1"/>
</dbReference>
<name>A0A3D8J1L3_9HELI</name>
<evidence type="ECO:0000313" key="3">
    <source>
        <dbReference type="EMBL" id="RDU71120.1"/>
    </source>
</evidence>
<organism evidence="3 4">
    <name type="scientific">Helicobacter brantae</name>
    <dbReference type="NCBI Taxonomy" id="375927"/>
    <lineage>
        <taxon>Bacteria</taxon>
        <taxon>Pseudomonadati</taxon>
        <taxon>Campylobacterota</taxon>
        <taxon>Epsilonproteobacteria</taxon>
        <taxon>Campylobacterales</taxon>
        <taxon>Helicobacteraceae</taxon>
        <taxon>Helicobacter</taxon>
    </lineage>
</organism>
<dbReference type="InterPro" id="IPR007863">
    <property type="entry name" value="Peptidase_M16_C"/>
</dbReference>
<dbReference type="OrthoDB" id="9811314at2"/>
<dbReference type="PANTHER" id="PTHR11851:SF225">
    <property type="entry name" value="NON-PEPTIDASE HOMOLOG YMXG"/>
    <property type="match status" value="1"/>
</dbReference>
<feature type="domain" description="Peptidase M16 C-terminal" evidence="2">
    <location>
        <begin position="184"/>
        <end position="359"/>
    </location>
</feature>
<comment type="caution">
    <text evidence="3">The sequence shown here is derived from an EMBL/GenBank/DDBJ whole genome shotgun (WGS) entry which is preliminary data.</text>
</comment>
<dbReference type="PANTHER" id="PTHR11851">
    <property type="entry name" value="METALLOPROTEASE"/>
    <property type="match status" value="1"/>
</dbReference>